<feature type="non-terminal residue" evidence="1">
    <location>
        <position position="140"/>
    </location>
</feature>
<dbReference type="Proteomes" id="UP001390669">
    <property type="component" value="Unassembled WGS sequence"/>
</dbReference>
<organism evidence="1 2">
    <name type="scientific">Paraburkholderia guartelaensis</name>
    <dbReference type="NCBI Taxonomy" id="2546446"/>
    <lineage>
        <taxon>Bacteria</taxon>
        <taxon>Pseudomonadati</taxon>
        <taxon>Pseudomonadota</taxon>
        <taxon>Betaproteobacteria</taxon>
        <taxon>Burkholderiales</taxon>
        <taxon>Burkholderiaceae</taxon>
        <taxon>Paraburkholderia</taxon>
    </lineage>
</organism>
<evidence type="ECO:0000313" key="2">
    <source>
        <dbReference type="Proteomes" id="UP001390669"/>
    </source>
</evidence>
<reference evidence="1 2" key="1">
    <citation type="submission" date="2024-01" db="EMBL/GenBank/DDBJ databases">
        <title>The diversity of rhizobia nodulating Mimosa spp. in eleven states of Brazil covering several biomes is determined by host plant, location, and edaphic factors.</title>
        <authorList>
            <person name="Rouws L."/>
            <person name="Barauna A."/>
            <person name="Beukes C."/>
            <person name="De Faria S.M."/>
            <person name="Gross E."/>
            <person name="Dos Reis Junior F.B."/>
            <person name="Simon M."/>
            <person name="Maluk M."/>
            <person name="Odee D.W."/>
            <person name="Kenicer G."/>
            <person name="Young J.P.W."/>
            <person name="Reis V.M."/>
            <person name="Zilli J."/>
            <person name="James E.K."/>
        </authorList>
    </citation>
    <scope>NUCLEOTIDE SEQUENCE [LARGE SCALE GENOMIC DNA]</scope>
    <source>
        <strain evidence="1 2">JPY164</strain>
    </source>
</reference>
<sequence>IGSLALAGTLGGTGTLTAATTTLDGAIVNANLGTGTLVQHSGISLLGGTAASGIVRIDGGTLRLGGTDRLADGAAVTVARGATLDLQGFGASVATLALAGTLTGTGTLSAASYMLDGATVNANLGTGTLVQNSGVSVLHG</sequence>
<comment type="caution">
    <text evidence="1">The sequence shown here is derived from an EMBL/GenBank/DDBJ whole genome shotgun (WGS) entry which is preliminary data.</text>
</comment>
<protein>
    <recommendedName>
        <fullName evidence="3">Autotransporter outer membrane beta-barrel domain-containing protein</fullName>
    </recommendedName>
</protein>
<dbReference type="EMBL" id="JAYMRW010000060">
    <property type="protein sequence ID" value="MEM5453209.1"/>
    <property type="molecule type" value="Genomic_DNA"/>
</dbReference>
<name>A0ABU9SPE1_9BURK</name>
<proteinExistence type="predicted"/>
<accession>A0ABU9SPE1</accession>
<gene>
    <name evidence="1" type="ORF">VSR33_38200</name>
</gene>
<keyword evidence="2" id="KW-1185">Reference proteome</keyword>
<evidence type="ECO:0000313" key="1">
    <source>
        <dbReference type="EMBL" id="MEM5453209.1"/>
    </source>
</evidence>
<feature type="non-terminal residue" evidence="1">
    <location>
        <position position="1"/>
    </location>
</feature>
<evidence type="ECO:0008006" key="3">
    <source>
        <dbReference type="Google" id="ProtNLM"/>
    </source>
</evidence>